<proteinExistence type="predicted"/>
<reference evidence="1" key="1">
    <citation type="submission" date="2016-10" db="EMBL/GenBank/DDBJ databases">
        <authorList>
            <person name="de Groot N.N."/>
        </authorList>
    </citation>
    <scope>NUCLEOTIDE SEQUENCE</scope>
</reference>
<accession>A0A1W1D4G3</accession>
<dbReference type="EMBL" id="FPHP01000031">
    <property type="protein sequence ID" value="SFV75380.1"/>
    <property type="molecule type" value="Genomic_DNA"/>
</dbReference>
<gene>
    <name evidence="1" type="ORF">MNB_SM-3-697</name>
</gene>
<dbReference type="AlphaFoldDB" id="A0A1W1D4G3"/>
<evidence type="ECO:0008006" key="2">
    <source>
        <dbReference type="Google" id="ProtNLM"/>
    </source>
</evidence>
<evidence type="ECO:0000313" key="1">
    <source>
        <dbReference type="EMBL" id="SFV75380.1"/>
    </source>
</evidence>
<name>A0A1W1D4G3_9ZZZZ</name>
<organism evidence="1">
    <name type="scientific">hydrothermal vent metagenome</name>
    <dbReference type="NCBI Taxonomy" id="652676"/>
    <lineage>
        <taxon>unclassified sequences</taxon>
        <taxon>metagenomes</taxon>
        <taxon>ecological metagenomes</taxon>
    </lineage>
</organism>
<sequence length="39" mass="4612">MSRQFDKMDILNFLASHKEKLQKEFFVTKIGLFGSYAKD</sequence>
<protein>
    <recommendedName>
        <fullName evidence="2">Nucleotidyltransferase</fullName>
    </recommendedName>
</protein>